<accession>A0A9P0B3V9</accession>
<feature type="domain" description="Sulfotransferase" evidence="3">
    <location>
        <begin position="53"/>
        <end position="317"/>
    </location>
</feature>
<evidence type="ECO:0000259" key="3">
    <source>
        <dbReference type="Pfam" id="PF00685"/>
    </source>
</evidence>
<organism evidence="4 5">
    <name type="scientific">Brassicogethes aeneus</name>
    <name type="common">Rape pollen beetle</name>
    <name type="synonym">Meligethes aeneus</name>
    <dbReference type="NCBI Taxonomy" id="1431903"/>
    <lineage>
        <taxon>Eukaryota</taxon>
        <taxon>Metazoa</taxon>
        <taxon>Ecdysozoa</taxon>
        <taxon>Arthropoda</taxon>
        <taxon>Hexapoda</taxon>
        <taxon>Insecta</taxon>
        <taxon>Pterygota</taxon>
        <taxon>Neoptera</taxon>
        <taxon>Endopterygota</taxon>
        <taxon>Coleoptera</taxon>
        <taxon>Polyphaga</taxon>
        <taxon>Cucujiformia</taxon>
        <taxon>Nitidulidae</taxon>
        <taxon>Meligethinae</taxon>
        <taxon>Brassicogethes</taxon>
    </lineage>
</organism>
<comment type="similarity">
    <text evidence="1">Belongs to the sulfotransferase 1 family.</text>
</comment>
<reference evidence="4" key="1">
    <citation type="submission" date="2021-12" db="EMBL/GenBank/DDBJ databases">
        <authorList>
            <person name="King R."/>
        </authorList>
    </citation>
    <scope>NUCLEOTIDE SEQUENCE</scope>
</reference>
<keyword evidence="2" id="KW-0808">Transferase</keyword>
<evidence type="ECO:0000256" key="1">
    <source>
        <dbReference type="ARBA" id="ARBA00005771"/>
    </source>
</evidence>
<protein>
    <recommendedName>
        <fullName evidence="3">Sulfotransferase domain-containing protein</fullName>
    </recommendedName>
</protein>
<dbReference type="AlphaFoldDB" id="A0A9P0B3V9"/>
<proteinExistence type="inferred from homology"/>
<dbReference type="Proteomes" id="UP001154078">
    <property type="component" value="Chromosome 4"/>
</dbReference>
<dbReference type="GO" id="GO:0008146">
    <property type="term" value="F:sulfotransferase activity"/>
    <property type="evidence" value="ECO:0007669"/>
    <property type="project" value="InterPro"/>
</dbReference>
<evidence type="ECO:0000256" key="2">
    <source>
        <dbReference type="ARBA" id="ARBA00022679"/>
    </source>
</evidence>
<dbReference type="InterPro" id="IPR000863">
    <property type="entry name" value="Sulfotransferase_dom"/>
</dbReference>
<gene>
    <name evidence="4" type="ORF">MELIAE_LOCUS6061</name>
</gene>
<evidence type="ECO:0000313" key="4">
    <source>
        <dbReference type="EMBL" id="CAH0554475.1"/>
    </source>
</evidence>
<dbReference type="Gene3D" id="3.40.50.300">
    <property type="entry name" value="P-loop containing nucleotide triphosphate hydrolases"/>
    <property type="match status" value="1"/>
</dbReference>
<dbReference type="PANTHER" id="PTHR11783">
    <property type="entry name" value="SULFOTRANSFERASE SULT"/>
    <property type="match status" value="1"/>
</dbReference>
<evidence type="ECO:0000313" key="5">
    <source>
        <dbReference type="Proteomes" id="UP001154078"/>
    </source>
</evidence>
<dbReference type="InterPro" id="IPR027417">
    <property type="entry name" value="P-loop_NTPase"/>
</dbReference>
<dbReference type="EMBL" id="OV121135">
    <property type="protein sequence ID" value="CAH0554475.1"/>
    <property type="molecule type" value="Genomic_DNA"/>
</dbReference>
<keyword evidence="5" id="KW-1185">Reference proteome</keyword>
<dbReference type="Pfam" id="PF00685">
    <property type="entry name" value="Sulfotransfer_1"/>
    <property type="match status" value="1"/>
</dbReference>
<sequence length="324" mass="38132">MSLVVKPFEGEYGKKFDDLVGVKNALYEFPGKCLLPPFFASDAKRIIDAPVRDDDVWLISFPRTGSTWCQEMIWLISNNLDFETAQNTPQQFRAPLIEMSTVLFEFAESIKDLLSTSNAIDFVENMPSPRFIKSHLPLQLLPYQLDKVKPKVIYTLRNPKDMCVSYYHHCQMFHNLSMPFEVFADFFLNDALPMGSVWNHYLSFWNKRHETNVLVLKYEEMKKNIRGTLRKIADHLEKPLSDSDMDRLCEFLTVNKMRENKGCNLQDFIDKKNGENYYKRTGEHFIRKGIVGDWKNYMSHELSERFDKWIEENTRGTDLTFEEI</sequence>
<name>A0A9P0B3V9_BRAAE</name>
<dbReference type="SUPFAM" id="SSF52540">
    <property type="entry name" value="P-loop containing nucleoside triphosphate hydrolases"/>
    <property type="match status" value="1"/>
</dbReference>
<dbReference type="OrthoDB" id="205623at2759"/>